<dbReference type="EC" id="2.3.1.47" evidence="5"/>
<evidence type="ECO:0000256" key="9">
    <source>
        <dbReference type="ARBA" id="ARBA00032610"/>
    </source>
</evidence>
<dbReference type="PANTHER" id="PTHR13693">
    <property type="entry name" value="CLASS II AMINOTRANSFERASE/8-AMINO-7-OXONONANOATE SYNTHASE"/>
    <property type="match status" value="1"/>
</dbReference>
<evidence type="ECO:0000313" key="14">
    <source>
        <dbReference type="EMBL" id="TWT64424.1"/>
    </source>
</evidence>
<proteinExistence type="inferred from homology"/>
<evidence type="ECO:0000256" key="6">
    <source>
        <dbReference type="ARBA" id="ARBA00022679"/>
    </source>
</evidence>
<reference evidence="14 15" key="1">
    <citation type="submission" date="2019-02" db="EMBL/GenBank/DDBJ databases">
        <title>Deep-cultivation of Planctomycetes and their phenomic and genomic characterization uncovers novel biology.</title>
        <authorList>
            <person name="Wiegand S."/>
            <person name="Jogler M."/>
            <person name="Boedeker C."/>
            <person name="Pinto D."/>
            <person name="Vollmers J."/>
            <person name="Rivas-Marin E."/>
            <person name="Kohn T."/>
            <person name="Peeters S.H."/>
            <person name="Heuer A."/>
            <person name="Rast P."/>
            <person name="Oberbeckmann S."/>
            <person name="Bunk B."/>
            <person name="Jeske O."/>
            <person name="Meyerdierks A."/>
            <person name="Storesund J.E."/>
            <person name="Kallscheuer N."/>
            <person name="Luecker S."/>
            <person name="Lage O.M."/>
            <person name="Pohl T."/>
            <person name="Merkel B.J."/>
            <person name="Hornburger P."/>
            <person name="Mueller R.-W."/>
            <person name="Bruemmer F."/>
            <person name="Labrenz M."/>
            <person name="Spormann A.M."/>
            <person name="Op Den Camp H."/>
            <person name="Overmann J."/>
            <person name="Amann R."/>
            <person name="Jetten M.S.M."/>
            <person name="Mascher T."/>
            <person name="Medema M.H."/>
            <person name="Devos D.P."/>
            <person name="Kaster A.-K."/>
            <person name="Ovreas L."/>
            <person name="Rohde M."/>
            <person name="Galperin M.Y."/>
            <person name="Jogler C."/>
        </authorList>
    </citation>
    <scope>NUCLEOTIDE SEQUENCE [LARGE SCALE GENOMIC DNA]</scope>
    <source>
        <strain evidence="14 15">Pan54</strain>
    </source>
</reference>
<dbReference type="InterPro" id="IPR001917">
    <property type="entry name" value="Aminotrans_II_pyridoxalP_BS"/>
</dbReference>
<evidence type="ECO:0000256" key="11">
    <source>
        <dbReference type="ARBA" id="ARBA00047715"/>
    </source>
</evidence>
<accession>A0A5C5XNE9</accession>
<dbReference type="Pfam" id="PF00155">
    <property type="entry name" value="Aminotran_1_2"/>
    <property type="match status" value="1"/>
</dbReference>
<dbReference type="Proteomes" id="UP000316095">
    <property type="component" value="Unassembled WGS sequence"/>
</dbReference>
<comment type="catalytic activity">
    <reaction evidence="11">
        <text>6-carboxyhexanoyl-[ACP] + L-alanine + H(+) = (8S)-8-amino-7-oxononanoate + holo-[ACP] + CO2</text>
        <dbReference type="Rhea" id="RHEA:42288"/>
        <dbReference type="Rhea" id="RHEA-COMP:9685"/>
        <dbReference type="Rhea" id="RHEA-COMP:9955"/>
        <dbReference type="ChEBI" id="CHEBI:15378"/>
        <dbReference type="ChEBI" id="CHEBI:16526"/>
        <dbReference type="ChEBI" id="CHEBI:57972"/>
        <dbReference type="ChEBI" id="CHEBI:64479"/>
        <dbReference type="ChEBI" id="CHEBI:78846"/>
        <dbReference type="ChEBI" id="CHEBI:149468"/>
        <dbReference type="EC" id="2.3.1.47"/>
    </reaction>
</comment>
<name>A0A5C5XNE9_9PLAN</name>
<dbReference type="GO" id="GO:0030170">
    <property type="term" value="F:pyridoxal phosphate binding"/>
    <property type="evidence" value="ECO:0007669"/>
    <property type="project" value="InterPro"/>
</dbReference>
<evidence type="ECO:0000259" key="13">
    <source>
        <dbReference type="Pfam" id="PF00155"/>
    </source>
</evidence>
<dbReference type="RefSeq" id="WP_242631423.1">
    <property type="nucleotide sequence ID" value="NZ_SJPG01000001.1"/>
</dbReference>
<keyword evidence="14" id="KW-0012">Acyltransferase</keyword>
<dbReference type="Gene3D" id="3.40.640.10">
    <property type="entry name" value="Type I PLP-dependent aspartate aminotransferase-like (Major domain)"/>
    <property type="match status" value="1"/>
</dbReference>
<evidence type="ECO:0000256" key="2">
    <source>
        <dbReference type="ARBA" id="ARBA00004746"/>
    </source>
</evidence>
<dbReference type="PROSITE" id="PS00599">
    <property type="entry name" value="AA_TRANSFER_CLASS_2"/>
    <property type="match status" value="1"/>
</dbReference>
<evidence type="ECO:0000256" key="12">
    <source>
        <dbReference type="RuleBase" id="RU003693"/>
    </source>
</evidence>
<dbReference type="AlphaFoldDB" id="A0A5C5XNE9"/>
<evidence type="ECO:0000256" key="7">
    <source>
        <dbReference type="ARBA" id="ARBA00022756"/>
    </source>
</evidence>
<dbReference type="InterPro" id="IPR015424">
    <property type="entry name" value="PyrdxlP-dep_Trfase"/>
</dbReference>
<protein>
    <recommendedName>
        <fullName evidence="5">8-amino-7-oxononanoate synthase</fullName>
        <ecNumber evidence="5">2.3.1.47</ecNumber>
    </recommendedName>
    <alternativeName>
        <fullName evidence="9">7-keto-8-amino-pelargonic acid synthase</fullName>
    </alternativeName>
    <alternativeName>
        <fullName evidence="10">8-amino-7-ketopelargonate synthase</fullName>
    </alternativeName>
</protein>
<gene>
    <name evidence="14" type="primary">bioF</name>
    <name evidence="14" type="ORF">Pan54_51870</name>
</gene>
<dbReference type="InterPro" id="IPR004839">
    <property type="entry name" value="Aminotransferase_I/II_large"/>
</dbReference>
<dbReference type="PANTHER" id="PTHR13693:SF100">
    <property type="entry name" value="8-AMINO-7-OXONONANOATE SYNTHASE"/>
    <property type="match status" value="1"/>
</dbReference>
<keyword evidence="8 12" id="KW-0663">Pyridoxal phosphate</keyword>
<dbReference type="EMBL" id="SJPG01000001">
    <property type="protein sequence ID" value="TWT64424.1"/>
    <property type="molecule type" value="Genomic_DNA"/>
</dbReference>
<dbReference type="GO" id="GO:0009102">
    <property type="term" value="P:biotin biosynthetic process"/>
    <property type="evidence" value="ECO:0007669"/>
    <property type="project" value="UniProtKB-KW"/>
</dbReference>
<evidence type="ECO:0000256" key="4">
    <source>
        <dbReference type="ARBA" id="ARBA00011738"/>
    </source>
</evidence>
<sequence length="405" mass="44888">MSNSFHDDVRDRLNAIKEQNLLRTRRVVEPLGQGRCRIEGRELWDFSSNDYHGYSLDPAIQSAAIKAIEQYGVGARASVLISGWTPAHQDLCDALRNFESVDEILLCSSGYAACQGAIASLVQEEDILFCDRLNHACLIDGCRLSKAKLRVYRHEDMTTLRRELTKAQSIQGRRWIVTETVFGMDGTNAPLVELVQLAEEFDAYLICDEAHATGVYGSSGQGLIGQFREQGELTAELIERRIPVRIGTLSKALGSQGGFVAGSAETIQLLWNTSRPLMFSTGLSIAACASATAAIKQLQAHPQQISKLRNQSRQFRLNLKRSGFEVLGQENSPIIPVVLHNEEKTMEWAKELESRGFLVGAIRPPTVPQGTARLRITLSSIHPERSTDKLIKALQELQESSVEKT</sequence>
<comment type="cofactor">
    <cofactor evidence="1 12">
        <name>pyridoxal 5'-phosphate</name>
        <dbReference type="ChEBI" id="CHEBI:597326"/>
    </cofactor>
</comment>
<comment type="pathway">
    <text evidence="2">Cofactor biosynthesis; biotin biosynthesis.</text>
</comment>
<comment type="caution">
    <text evidence="14">The sequence shown here is derived from an EMBL/GenBank/DDBJ whole genome shotgun (WGS) entry which is preliminary data.</text>
</comment>
<evidence type="ECO:0000256" key="8">
    <source>
        <dbReference type="ARBA" id="ARBA00022898"/>
    </source>
</evidence>
<comment type="subunit">
    <text evidence="4">Homodimer.</text>
</comment>
<keyword evidence="15" id="KW-1185">Reference proteome</keyword>
<feature type="domain" description="Aminotransferase class I/classII large" evidence="13">
    <location>
        <begin position="44"/>
        <end position="394"/>
    </location>
</feature>
<dbReference type="InterPro" id="IPR015421">
    <property type="entry name" value="PyrdxlP-dep_Trfase_major"/>
</dbReference>
<dbReference type="Gene3D" id="3.90.1150.10">
    <property type="entry name" value="Aspartate Aminotransferase, domain 1"/>
    <property type="match status" value="1"/>
</dbReference>
<dbReference type="GO" id="GO:0008710">
    <property type="term" value="F:8-amino-7-oxononanoate synthase activity"/>
    <property type="evidence" value="ECO:0007669"/>
    <property type="project" value="UniProtKB-EC"/>
</dbReference>
<keyword evidence="6 14" id="KW-0808">Transferase</keyword>
<evidence type="ECO:0000256" key="3">
    <source>
        <dbReference type="ARBA" id="ARBA00010008"/>
    </source>
</evidence>
<dbReference type="InterPro" id="IPR050087">
    <property type="entry name" value="AON_synthase_class-II"/>
</dbReference>
<keyword evidence="7" id="KW-0093">Biotin biosynthesis</keyword>
<organism evidence="14 15">
    <name type="scientific">Rubinisphaera italica</name>
    <dbReference type="NCBI Taxonomy" id="2527969"/>
    <lineage>
        <taxon>Bacteria</taxon>
        <taxon>Pseudomonadati</taxon>
        <taxon>Planctomycetota</taxon>
        <taxon>Planctomycetia</taxon>
        <taxon>Planctomycetales</taxon>
        <taxon>Planctomycetaceae</taxon>
        <taxon>Rubinisphaera</taxon>
    </lineage>
</organism>
<comment type="similarity">
    <text evidence="3">Belongs to the class-II pyridoxal-phosphate-dependent aminotransferase family. BioF subfamily.</text>
</comment>
<evidence type="ECO:0000256" key="1">
    <source>
        <dbReference type="ARBA" id="ARBA00001933"/>
    </source>
</evidence>
<evidence type="ECO:0000256" key="10">
    <source>
        <dbReference type="ARBA" id="ARBA00033381"/>
    </source>
</evidence>
<dbReference type="InterPro" id="IPR015422">
    <property type="entry name" value="PyrdxlP-dep_Trfase_small"/>
</dbReference>
<evidence type="ECO:0000313" key="15">
    <source>
        <dbReference type="Proteomes" id="UP000316095"/>
    </source>
</evidence>
<dbReference type="SUPFAM" id="SSF53383">
    <property type="entry name" value="PLP-dependent transferases"/>
    <property type="match status" value="1"/>
</dbReference>
<evidence type="ECO:0000256" key="5">
    <source>
        <dbReference type="ARBA" id="ARBA00013187"/>
    </source>
</evidence>